<sequence length="337" mass="37258">MSTAVLKFGGTSVATSDRREQVYDKIEENRKIHDNIVVVVSAQGREGSPYATDTLLNLVKSECMSYSERELDMIYSCGEVISSSIIASNLIDRGIDAVSLTGGQAGIITDRNFGDANVYDVDTRNIMRHFNKGRVVVVAGSQGRTIDDEITTLGRGGSDTTAVLLGIHLNADETIIYTDVEGIMTADPRLVEESKVMKSVGFDFCLNYAENGAKVIHDKAVRLAMKNDYENVCIRSTFSESKGTRIQRNSAENLGFGYDSARERGRIVIGDSELKYKKLLRDIIAKNDGIQVGRHDNIIEFEFYGGERTKNIEAIHDGLVKCIFTEERKNGRSVKSD</sequence>
<dbReference type="AlphaFoldDB" id="A0A1M6IXS4"/>
<gene>
    <name evidence="9" type="ORF">SAMN02745751_02447</name>
</gene>
<keyword evidence="5 9" id="KW-0418">Kinase</keyword>
<dbReference type="PROSITE" id="PS00324">
    <property type="entry name" value="ASPARTOKINASE"/>
    <property type="match status" value="1"/>
</dbReference>
<dbReference type="GO" id="GO:0009090">
    <property type="term" value="P:homoserine biosynthetic process"/>
    <property type="evidence" value="ECO:0007669"/>
    <property type="project" value="TreeGrafter"/>
</dbReference>
<dbReference type="Pfam" id="PF00696">
    <property type="entry name" value="AA_kinase"/>
    <property type="match status" value="1"/>
</dbReference>
<dbReference type="PANTHER" id="PTHR21499:SF3">
    <property type="entry name" value="ASPARTOKINASE"/>
    <property type="match status" value="1"/>
</dbReference>
<keyword evidence="3" id="KW-0808">Transferase</keyword>
<keyword evidence="6" id="KW-0067">ATP-binding</keyword>
<dbReference type="Proteomes" id="UP000184052">
    <property type="component" value="Unassembled WGS sequence"/>
</dbReference>
<dbReference type="GO" id="GO:0005524">
    <property type="term" value="F:ATP binding"/>
    <property type="evidence" value="ECO:0007669"/>
    <property type="project" value="UniProtKB-KW"/>
</dbReference>
<evidence type="ECO:0000259" key="8">
    <source>
        <dbReference type="Pfam" id="PF00696"/>
    </source>
</evidence>
<dbReference type="EMBL" id="FQZL01000019">
    <property type="protein sequence ID" value="SHJ39250.1"/>
    <property type="molecule type" value="Genomic_DNA"/>
</dbReference>
<dbReference type="GO" id="GO:0004072">
    <property type="term" value="F:aspartate kinase activity"/>
    <property type="evidence" value="ECO:0007669"/>
    <property type="project" value="UniProtKB-EC"/>
</dbReference>
<keyword evidence="10" id="KW-1185">Reference proteome</keyword>
<dbReference type="InterPro" id="IPR001048">
    <property type="entry name" value="Asp/Glu/Uridylate_kinase"/>
</dbReference>
<reference evidence="9 10" key="1">
    <citation type="submission" date="2016-11" db="EMBL/GenBank/DDBJ databases">
        <authorList>
            <person name="Jaros S."/>
            <person name="Januszkiewicz K."/>
            <person name="Wedrychowicz H."/>
        </authorList>
    </citation>
    <scope>NUCLEOTIDE SEQUENCE [LARGE SCALE GENOMIC DNA]</scope>
    <source>
        <strain evidence="9 10">DSM 17477</strain>
    </source>
</reference>
<evidence type="ECO:0000256" key="6">
    <source>
        <dbReference type="ARBA" id="ARBA00022840"/>
    </source>
</evidence>
<proteinExistence type="inferred from homology"/>
<dbReference type="SUPFAM" id="SSF53633">
    <property type="entry name" value="Carbamate kinase-like"/>
    <property type="match status" value="1"/>
</dbReference>
<comment type="similarity">
    <text evidence="1">Belongs to the aspartokinase family.</text>
</comment>
<comment type="catalytic activity">
    <reaction evidence="7">
        <text>L-aspartate + ATP = 4-phospho-L-aspartate + ADP</text>
        <dbReference type="Rhea" id="RHEA:23776"/>
        <dbReference type="ChEBI" id="CHEBI:29991"/>
        <dbReference type="ChEBI" id="CHEBI:30616"/>
        <dbReference type="ChEBI" id="CHEBI:57535"/>
        <dbReference type="ChEBI" id="CHEBI:456216"/>
        <dbReference type="EC" id="2.7.2.4"/>
    </reaction>
</comment>
<organism evidence="9 10">
    <name type="scientific">Dethiosulfatibacter aminovorans DSM 17477</name>
    <dbReference type="NCBI Taxonomy" id="1121476"/>
    <lineage>
        <taxon>Bacteria</taxon>
        <taxon>Bacillati</taxon>
        <taxon>Bacillota</taxon>
        <taxon>Tissierellia</taxon>
        <taxon>Dethiosulfatibacter</taxon>
    </lineage>
</organism>
<accession>A0A1M6IXS4</accession>
<feature type="domain" description="Aspartate/glutamate/uridylate kinase" evidence="8">
    <location>
        <begin position="3"/>
        <end position="234"/>
    </location>
</feature>
<evidence type="ECO:0000313" key="9">
    <source>
        <dbReference type="EMBL" id="SHJ39250.1"/>
    </source>
</evidence>
<dbReference type="GO" id="GO:0005829">
    <property type="term" value="C:cytosol"/>
    <property type="evidence" value="ECO:0007669"/>
    <property type="project" value="TreeGrafter"/>
</dbReference>
<keyword evidence="4" id="KW-0547">Nucleotide-binding</keyword>
<dbReference type="GO" id="GO:0009089">
    <property type="term" value="P:lysine biosynthetic process via diaminopimelate"/>
    <property type="evidence" value="ECO:0007669"/>
    <property type="project" value="TreeGrafter"/>
</dbReference>
<evidence type="ECO:0000256" key="3">
    <source>
        <dbReference type="ARBA" id="ARBA00022679"/>
    </source>
</evidence>
<dbReference type="Gene3D" id="3.40.1160.10">
    <property type="entry name" value="Acetylglutamate kinase-like"/>
    <property type="match status" value="1"/>
</dbReference>
<name>A0A1M6IXS4_9FIRM</name>
<dbReference type="RefSeq" id="WP_073049868.1">
    <property type="nucleotide sequence ID" value="NZ_FQZL01000019.1"/>
</dbReference>
<dbReference type="EC" id="2.7.2.4" evidence="2"/>
<dbReference type="InterPro" id="IPR036393">
    <property type="entry name" value="AceGlu_kinase-like_sf"/>
</dbReference>
<evidence type="ECO:0000256" key="4">
    <source>
        <dbReference type="ARBA" id="ARBA00022741"/>
    </source>
</evidence>
<evidence type="ECO:0000256" key="5">
    <source>
        <dbReference type="ARBA" id="ARBA00022777"/>
    </source>
</evidence>
<evidence type="ECO:0000256" key="1">
    <source>
        <dbReference type="ARBA" id="ARBA00010122"/>
    </source>
</evidence>
<dbReference type="PANTHER" id="PTHR21499">
    <property type="entry name" value="ASPARTATE KINASE"/>
    <property type="match status" value="1"/>
</dbReference>
<evidence type="ECO:0000256" key="7">
    <source>
        <dbReference type="ARBA" id="ARBA00047872"/>
    </source>
</evidence>
<evidence type="ECO:0000313" key="10">
    <source>
        <dbReference type="Proteomes" id="UP000184052"/>
    </source>
</evidence>
<dbReference type="OrthoDB" id="9799110at2"/>
<evidence type="ECO:0000256" key="2">
    <source>
        <dbReference type="ARBA" id="ARBA00013059"/>
    </source>
</evidence>
<dbReference type="STRING" id="1121476.SAMN02745751_02447"/>
<dbReference type="InterPro" id="IPR018042">
    <property type="entry name" value="Aspartate_kinase_CS"/>
</dbReference>
<protein>
    <recommendedName>
        <fullName evidence="2">aspartate kinase</fullName>
        <ecNumber evidence="2">2.7.2.4</ecNumber>
    </recommendedName>
</protein>